<dbReference type="SUPFAM" id="SSF52540">
    <property type="entry name" value="P-loop containing nucleoside triphosphate hydrolases"/>
    <property type="match status" value="2"/>
</dbReference>
<gene>
    <name evidence="11" type="primary">gsiA_4</name>
    <name evidence="11" type="ORF">ROA7450_03693</name>
</gene>
<dbReference type="InterPro" id="IPR027417">
    <property type="entry name" value="P-loop_NTPase"/>
</dbReference>
<proteinExistence type="inferred from homology"/>
<dbReference type="EMBL" id="FWFX01000015">
    <property type="protein sequence ID" value="SLN68697.1"/>
    <property type="molecule type" value="Genomic_DNA"/>
</dbReference>
<dbReference type="PANTHER" id="PTHR43297">
    <property type="entry name" value="OLIGOPEPTIDE TRANSPORT ATP-BINDING PROTEIN APPD"/>
    <property type="match status" value="1"/>
</dbReference>
<dbReference type="RefSeq" id="WP_085807355.1">
    <property type="nucleotide sequence ID" value="NZ_FWFX01000015.1"/>
</dbReference>
<evidence type="ECO:0000313" key="11">
    <source>
        <dbReference type="EMBL" id="SLN68697.1"/>
    </source>
</evidence>
<dbReference type="EC" id="3.6.3.-" evidence="11"/>
<protein>
    <submittedName>
        <fullName evidence="11">Glutathione import ATP-binding protein GsiA</fullName>
        <ecNumber evidence="11">3.6.3.-</ecNumber>
    </submittedName>
</protein>
<keyword evidence="11" id="KW-0378">Hydrolase</keyword>
<keyword evidence="5" id="KW-0997">Cell inner membrane</keyword>
<comment type="subcellular location">
    <subcellularLocation>
        <location evidence="1">Cell inner membrane</location>
        <topology evidence="1">Peripheral membrane protein</topology>
    </subcellularLocation>
</comment>
<dbReference type="GO" id="GO:0005524">
    <property type="term" value="F:ATP binding"/>
    <property type="evidence" value="ECO:0007669"/>
    <property type="project" value="UniProtKB-KW"/>
</dbReference>
<dbReference type="PROSITE" id="PS00211">
    <property type="entry name" value="ABC_TRANSPORTER_1"/>
    <property type="match status" value="1"/>
</dbReference>
<dbReference type="GO" id="GO:0015833">
    <property type="term" value="P:peptide transport"/>
    <property type="evidence" value="ECO:0007669"/>
    <property type="project" value="InterPro"/>
</dbReference>
<evidence type="ECO:0000256" key="7">
    <source>
        <dbReference type="ARBA" id="ARBA00022840"/>
    </source>
</evidence>
<dbReference type="PROSITE" id="PS50893">
    <property type="entry name" value="ABC_TRANSPORTER_2"/>
    <property type="match status" value="2"/>
</dbReference>
<dbReference type="InterPro" id="IPR013563">
    <property type="entry name" value="Oligopep_ABC_C"/>
</dbReference>
<reference evidence="11 12" key="1">
    <citation type="submission" date="2017-03" db="EMBL/GenBank/DDBJ databases">
        <authorList>
            <person name="Afonso C.L."/>
            <person name="Miller P.J."/>
            <person name="Scott M.A."/>
            <person name="Spackman E."/>
            <person name="Goraichik I."/>
            <person name="Dimitrov K.M."/>
            <person name="Suarez D.L."/>
            <person name="Swayne D.E."/>
        </authorList>
    </citation>
    <scope>NUCLEOTIDE SEQUENCE [LARGE SCALE GENOMIC DNA]</scope>
    <source>
        <strain evidence="11 12">CECT 7450</strain>
    </source>
</reference>
<dbReference type="PANTHER" id="PTHR43297:SF14">
    <property type="entry name" value="ATPASE AAA-TYPE CORE DOMAIN-CONTAINING PROTEIN"/>
    <property type="match status" value="1"/>
</dbReference>
<feature type="domain" description="ABC transporter" evidence="10">
    <location>
        <begin position="9"/>
        <end position="259"/>
    </location>
</feature>
<dbReference type="OrthoDB" id="9802264at2"/>
<organism evidence="11 12">
    <name type="scientific">Roseovarius albus</name>
    <dbReference type="NCBI Taxonomy" id="1247867"/>
    <lineage>
        <taxon>Bacteria</taxon>
        <taxon>Pseudomonadati</taxon>
        <taxon>Pseudomonadota</taxon>
        <taxon>Alphaproteobacteria</taxon>
        <taxon>Rhodobacterales</taxon>
        <taxon>Roseobacteraceae</taxon>
        <taxon>Roseovarius</taxon>
    </lineage>
</organism>
<evidence type="ECO:0000256" key="1">
    <source>
        <dbReference type="ARBA" id="ARBA00004417"/>
    </source>
</evidence>
<dbReference type="Pfam" id="PF08352">
    <property type="entry name" value="oligo_HPY"/>
    <property type="match status" value="1"/>
</dbReference>
<comment type="similarity">
    <text evidence="2">Belongs to the ABC transporter superfamily.</text>
</comment>
<keyword evidence="4" id="KW-1003">Cell membrane</keyword>
<dbReference type="Pfam" id="PF00005">
    <property type="entry name" value="ABC_tran"/>
    <property type="match status" value="2"/>
</dbReference>
<evidence type="ECO:0000256" key="8">
    <source>
        <dbReference type="ARBA" id="ARBA00022967"/>
    </source>
</evidence>
<dbReference type="SMART" id="SM00382">
    <property type="entry name" value="AAA"/>
    <property type="match status" value="2"/>
</dbReference>
<evidence type="ECO:0000256" key="4">
    <source>
        <dbReference type="ARBA" id="ARBA00022475"/>
    </source>
</evidence>
<keyword evidence="9" id="KW-0472">Membrane</keyword>
<sequence length="553" mass="61028">MVKDKDVLLKIKDLKIQGYSDETWVDIIKGVDLTLHRGEVMGLIGESGAGKSTIGAGAMGYARDGTRISEGSIEFDGMELTTATEDERRALRGARIAYVAQSAAASFNPSHKIIDQHTEAPVQYRIQKRMEAQEDAIDLYNRLRLPNPDEIGFRYPHQVSGGQLQRAMTAMAMSCRPDLIIFDEPTTALDVTTQIEVLAAIRDIVDQFNTAAIYITHDLAVVAQMADTIKVLLKGNEVEEAPTEEMLNNPKEDYTKSLWAVRSFESPQRYRPEDGTPLISVKNVDAAYASGPKILNDVSFDIYAGMTVAVVGESGSGKSTTARCITGLLPPQKGEVLFNGTPFPPDYRNRTKEELRQCQMIYQMADTALNPKVRISEIIGRPAQFYSGLTGAALKNRVDELLDLIELDPAKYYNRYPPELSGGQKQRIGIARALAAEPTFIVCDEVTSALDQLVAEGILRLLDRLQDELNLAYMFITHDLATVRSIADEVIVMQHGKVVEQGPKDDMFKPPHHPYTDLLLSSVPEMDPNWLTTLLEERGVDNLGDAAAARIGG</sequence>
<name>A0A1X7A2F2_9RHOB</name>
<evidence type="ECO:0000259" key="10">
    <source>
        <dbReference type="PROSITE" id="PS50893"/>
    </source>
</evidence>
<dbReference type="AlphaFoldDB" id="A0A1X7A2F2"/>
<dbReference type="InterPro" id="IPR050388">
    <property type="entry name" value="ABC_Ni/Peptide_Import"/>
</dbReference>
<keyword evidence="12" id="KW-1185">Reference proteome</keyword>
<evidence type="ECO:0000256" key="6">
    <source>
        <dbReference type="ARBA" id="ARBA00022741"/>
    </source>
</evidence>
<dbReference type="InterPro" id="IPR017871">
    <property type="entry name" value="ABC_transporter-like_CS"/>
</dbReference>
<dbReference type="GO" id="GO:0005886">
    <property type="term" value="C:plasma membrane"/>
    <property type="evidence" value="ECO:0007669"/>
    <property type="project" value="UniProtKB-SubCell"/>
</dbReference>
<dbReference type="Proteomes" id="UP000193061">
    <property type="component" value="Unassembled WGS sequence"/>
</dbReference>
<evidence type="ECO:0000256" key="3">
    <source>
        <dbReference type="ARBA" id="ARBA00022448"/>
    </source>
</evidence>
<dbReference type="InterPro" id="IPR003593">
    <property type="entry name" value="AAA+_ATPase"/>
</dbReference>
<accession>A0A1X7A2F2</accession>
<feature type="domain" description="ABC transporter" evidence="10">
    <location>
        <begin position="279"/>
        <end position="520"/>
    </location>
</feature>
<evidence type="ECO:0000256" key="5">
    <source>
        <dbReference type="ARBA" id="ARBA00022519"/>
    </source>
</evidence>
<evidence type="ECO:0000313" key="12">
    <source>
        <dbReference type="Proteomes" id="UP000193061"/>
    </source>
</evidence>
<keyword evidence="7 11" id="KW-0067">ATP-binding</keyword>
<keyword evidence="3" id="KW-0813">Transport</keyword>
<dbReference type="InterPro" id="IPR003439">
    <property type="entry name" value="ABC_transporter-like_ATP-bd"/>
</dbReference>
<evidence type="ECO:0000256" key="9">
    <source>
        <dbReference type="ARBA" id="ARBA00023136"/>
    </source>
</evidence>
<dbReference type="GO" id="GO:0016887">
    <property type="term" value="F:ATP hydrolysis activity"/>
    <property type="evidence" value="ECO:0007669"/>
    <property type="project" value="InterPro"/>
</dbReference>
<dbReference type="FunFam" id="3.40.50.300:FF:002585">
    <property type="entry name" value="Glutathione import ATP-binding protein GsiA"/>
    <property type="match status" value="1"/>
</dbReference>
<evidence type="ECO:0000256" key="2">
    <source>
        <dbReference type="ARBA" id="ARBA00005417"/>
    </source>
</evidence>
<keyword evidence="6" id="KW-0547">Nucleotide-binding</keyword>
<dbReference type="Gene3D" id="3.40.50.300">
    <property type="entry name" value="P-loop containing nucleotide triphosphate hydrolases"/>
    <property type="match status" value="2"/>
</dbReference>
<keyword evidence="8" id="KW-1278">Translocase</keyword>
<dbReference type="CDD" id="cd03257">
    <property type="entry name" value="ABC_NikE_OppD_transporters"/>
    <property type="match status" value="2"/>
</dbReference>